<reference evidence="3 4" key="1">
    <citation type="journal article" date="2017" name="ISME J.">
        <title>Potential for microbial H2 and metal transformations associated with novel bacteria and archaea in deep terrestrial subsurface sediments.</title>
        <authorList>
            <person name="Hernsdorf A.W."/>
            <person name="Amano Y."/>
            <person name="Miyakawa K."/>
            <person name="Ise K."/>
            <person name="Suzuki Y."/>
            <person name="Anantharaman K."/>
            <person name="Probst A."/>
            <person name="Burstein D."/>
            <person name="Thomas B.C."/>
            <person name="Banfield J.F."/>
        </authorList>
    </citation>
    <scope>NUCLEOTIDE SEQUENCE [LARGE SCALE GENOMIC DNA]</scope>
    <source>
        <strain evidence="3">HGW-Falkowbacteria-1</strain>
    </source>
</reference>
<dbReference type="PANTHER" id="PTHR42208:SF1">
    <property type="entry name" value="HEAVY METAL TRANSPORTER"/>
    <property type="match status" value="1"/>
</dbReference>
<evidence type="ECO:0000259" key="2">
    <source>
        <dbReference type="PROSITE" id="PS50846"/>
    </source>
</evidence>
<dbReference type="SUPFAM" id="SSF55008">
    <property type="entry name" value="HMA, heavy metal-associated domain"/>
    <property type="match status" value="1"/>
</dbReference>
<dbReference type="AlphaFoldDB" id="A0A2N2E991"/>
<evidence type="ECO:0000313" key="3">
    <source>
        <dbReference type="EMBL" id="PKM91314.1"/>
    </source>
</evidence>
<evidence type="ECO:0000313" key="4">
    <source>
        <dbReference type="Proteomes" id="UP000233517"/>
    </source>
</evidence>
<accession>A0A2N2E991</accession>
<sequence length="457" mass="50365">MNNDDQKEKKCTYYVSGIHCPSCEILIENKTAEINGVKSSKLNSSEKKITITYDGKMPNKEDLNNIFMKDGYSFSEEKNSKKNNPIFPIIILGLFIITFLIVRNNGALSSMSVTPKSSLISFLILGLLAGVSSCAALVGGLILSISKKWLEIYQDEGRAFAKMTPHIIFNFGRLLSYAFFGAVIGFVGERLQFSTIGTSFLMFAVSLIMIILAMQMLGFNYFNKIKISWPKFISKNISNKKNLNGKYSPFLIGALTFFLPCGFTITAQSMALISGSAILGSLIMLFFALGTMPSLLLIGISASKLTDNKDTANKFSKIAGILILFLAVYNINAGLNAMGKNSLSNLNIRSNKKIEYPQKDETTKIVNNEQIIKMEASSSKYSPSYFKIKVGVPVVWEVKDIGVSGCTNAIIAKDLFEGEFRLKIGGTSTKEFIPQKTGKYKFSCWMGMVSGVIEVVE</sequence>
<dbReference type="PROSITE" id="PS50846">
    <property type="entry name" value="HMA_2"/>
    <property type="match status" value="1"/>
</dbReference>
<dbReference type="InterPro" id="IPR036163">
    <property type="entry name" value="HMA_dom_sf"/>
</dbReference>
<dbReference type="EMBL" id="PHAI01000002">
    <property type="protein sequence ID" value="PKM91314.1"/>
    <property type="molecule type" value="Genomic_DNA"/>
</dbReference>
<comment type="caution">
    <text evidence="3">The sequence shown here is derived from an EMBL/GenBank/DDBJ whole genome shotgun (WGS) entry which is preliminary data.</text>
</comment>
<dbReference type="Gene3D" id="2.60.40.420">
    <property type="entry name" value="Cupredoxins - blue copper proteins"/>
    <property type="match status" value="1"/>
</dbReference>
<dbReference type="InterPro" id="IPR039447">
    <property type="entry name" value="UreH-like_TM_dom"/>
</dbReference>
<keyword evidence="1" id="KW-1133">Transmembrane helix</keyword>
<feature type="domain" description="HMA" evidence="2">
    <location>
        <begin position="9"/>
        <end position="75"/>
    </location>
</feature>
<dbReference type="CDD" id="cd00371">
    <property type="entry name" value="HMA"/>
    <property type="match status" value="1"/>
</dbReference>
<dbReference type="Gene3D" id="3.30.70.100">
    <property type="match status" value="1"/>
</dbReference>
<dbReference type="InterPro" id="IPR006121">
    <property type="entry name" value="HMA_dom"/>
</dbReference>
<dbReference type="GO" id="GO:0046872">
    <property type="term" value="F:metal ion binding"/>
    <property type="evidence" value="ECO:0007669"/>
    <property type="project" value="InterPro"/>
</dbReference>
<protein>
    <recommendedName>
        <fullName evidence="2">HMA domain-containing protein</fullName>
    </recommendedName>
</protein>
<feature type="transmembrane region" description="Helical" evidence="1">
    <location>
        <begin position="200"/>
        <end position="222"/>
    </location>
</feature>
<feature type="transmembrane region" description="Helical" evidence="1">
    <location>
        <begin position="167"/>
        <end position="188"/>
    </location>
</feature>
<keyword evidence="1" id="KW-0812">Transmembrane</keyword>
<feature type="transmembrane region" description="Helical" evidence="1">
    <location>
        <begin position="85"/>
        <end position="102"/>
    </location>
</feature>
<dbReference type="PANTHER" id="PTHR42208">
    <property type="entry name" value="HEAVY METAL TRANSPORTER-RELATED"/>
    <property type="match status" value="1"/>
</dbReference>
<feature type="transmembrane region" description="Helical" evidence="1">
    <location>
        <begin position="318"/>
        <end position="339"/>
    </location>
</feature>
<proteinExistence type="predicted"/>
<dbReference type="InterPro" id="IPR008972">
    <property type="entry name" value="Cupredoxin"/>
</dbReference>
<organism evidence="3 4">
    <name type="scientific">Candidatus Falkowbacteria bacterium HGW-Falkowbacteria-1</name>
    <dbReference type="NCBI Taxonomy" id="2013768"/>
    <lineage>
        <taxon>Bacteria</taxon>
        <taxon>Candidatus Falkowiibacteriota</taxon>
    </lineage>
</organism>
<dbReference type="Proteomes" id="UP000233517">
    <property type="component" value="Unassembled WGS sequence"/>
</dbReference>
<dbReference type="Pfam" id="PF00403">
    <property type="entry name" value="HMA"/>
    <property type="match status" value="1"/>
</dbReference>
<dbReference type="Pfam" id="PF13386">
    <property type="entry name" value="DsbD_2"/>
    <property type="match status" value="1"/>
</dbReference>
<feature type="transmembrane region" description="Helical" evidence="1">
    <location>
        <begin position="277"/>
        <end position="298"/>
    </location>
</feature>
<gene>
    <name evidence="3" type="ORF">CVU82_01805</name>
</gene>
<feature type="transmembrane region" description="Helical" evidence="1">
    <location>
        <begin position="250"/>
        <end position="271"/>
    </location>
</feature>
<evidence type="ECO:0000256" key="1">
    <source>
        <dbReference type="SAM" id="Phobius"/>
    </source>
</evidence>
<feature type="transmembrane region" description="Helical" evidence="1">
    <location>
        <begin position="122"/>
        <end position="146"/>
    </location>
</feature>
<keyword evidence="1" id="KW-0472">Membrane</keyword>
<name>A0A2N2E991_9BACT</name>
<dbReference type="SUPFAM" id="SSF49503">
    <property type="entry name" value="Cupredoxins"/>
    <property type="match status" value="1"/>
</dbReference>